<evidence type="ECO:0000256" key="1">
    <source>
        <dbReference type="SAM" id="MobiDB-lite"/>
    </source>
</evidence>
<dbReference type="Pfam" id="PF19439">
    <property type="entry name" value="CLEC16A_C"/>
    <property type="match status" value="1"/>
</dbReference>
<sequence>MSQEVVWMNPGSNGAFCDRDDSSILDQPPVTVRSQMETNEGSLPSSTHIRKSSFRKPDSEITNLAPSLTPALQPTISLISDDNTDALSVESLTLVPPVDPYNIHTFNCILESSLESGNDLQNDENAKFSITENAHGNTVEEVYRV</sequence>
<accession>A0A2G9RCD1</accession>
<proteinExistence type="predicted"/>
<dbReference type="InterPro" id="IPR045820">
    <property type="entry name" value="CLEC16A/TT9_C"/>
</dbReference>
<organism evidence="3">
    <name type="scientific">Aquarana catesbeiana</name>
    <name type="common">American bullfrog</name>
    <name type="synonym">Rana catesbeiana</name>
    <dbReference type="NCBI Taxonomy" id="8400"/>
    <lineage>
        <taxon>Eukaryota</taxon>
        <taxon>Metazoa</taxon>
        <taxon>Chordata</taxon>
        <taxon>Craniata</taxon>
        <taxon>Vertebrata</taxon>
        <taxon>Euteleostomi</taxon>
        <taxon>Amphibia</taxon>
        <taxon>Batrachia</taxon>
        <taxon>Anura</taxon>
        <taxon>Neobatrachia</taxon>
        <taxon>Ranoidea</taxon>
        <taxon>Ranidae</taxon>
        <taxon>Aquarana</taxon>
    </lineage>
</organism>
<dbReference type="AlphaFoldDB" id="A0A2G9RCD1"/>
<feature type="region of interest" description="Disordered" evidence="1">
    <location>
        <begin position="34"/>
        <end position="57"/>
    </location>
</feature>
<evidence type="ECO:0000259" key="2">
    <source>
        <dbReference type="Pfam" id="PF19439"/>
    </source>
</evidence>
<dbReference type="EMBL" id="KV945121">
    <property type="protein sequence ID" value="PIO25537.1"/>
    <property type="molecule type" value="Genomic_DNA"/>
</dbReference>
<name>A0A2G9RCD1_AQUCT</name>
<feature type="compositionally biased region" description="Polar residues" evidence="1">
    <location>
        <begin position="34"/>
        <end position="47"/>
    </location>
</feature>
<protein>
    <recommendedName>
        <fullName evidence="2">CLEC16A/TT9 C-terminal domain-containing protein</fullName>
    </recommendedName>
</protein>
<gene>
    <name evidence="3" type="ORF">AB205_0009910</name>
</gene>
<evidence type="ECO:0000313" key="3">
    <source>
        <dbReference type="EMBL" id="PIO25537.1"/>
    </source>
</evidence>
<reference evidence="3" key="1">
    <citation type="submission" date="2017-08" db="EMBL/GenBank/DDBJ databases">
        <title>Assembly of the North American Bullfrog Genome.</title>
        <authorList>
            <person name="Warren R.L."/>
            <person name="Vandervalk B.P."/>
            <person name="Kucuk E."/>
            <person name="Birol I."/>
            <person name="Helbing C."/>
            <person name="Pandoh P."/>
            <person name="Behsaz B."/>
            <person name="Mohamadi H."/>
            <person name="Chu J."/>
            <person name="Jackman S."/>
            <person name="Hammond S.A."/>
            <person name="Veldhoen N."/>
            <person name="Kirk H."/>
            <person name="Zhao Y."/>
            <person name="Coope R."/>
            <person name="Pleasance S."/>
            <person name="Moore R."/>
            <person name="Holt R."/>
        </authorList>
    </citation>
    <scope>NUCLEOTIDE SEQUENCE</scope>
    <source>
        <strain evidence="3">Bruno</strain>
        <tissue evidence="3">Liver</tissue>
    </source>
</reference>
<feature type="domain" description="CLEC16A/TT9 C-terminal" evidence="2">
    <location>
        <begin position="19"/>
        <end position="106"/>
    </location>
</feature>
<dbReference type="OrthoDB" id="294052at2759"/>